<dbReference type="InterPro" id="IPR011992">
    <property type="entry name" value="EF-hand-dom_pair"/>
</dbReference>
<keyword evidence="2" id="KW-0812">Transmembrane</keyword>
<keyword evidence="1" id="KW-0106">Calcium</keyword>
<name>A0A9Q0RJU7_BLOTA</name>
<dbReference type="InterPro" id="IPR002048">
    <property type="entry name" value="EF_hand_dom"/>
</dbReference>
<dbReference type="EMBL" id="JAPWDV010000003">
    <property type="protein sequence ID" value="KAJ6218423.1"/>
    <property type="molecule type" value="Genomic_DNA"/>
</dbReference>
<dbReference type="Pfam" id="PF13405">
    <property type="entry name" value="EF-hand_6"/>
    <property type="match status" value="1"/>
</dbReference>
<evidence type="ECO:0000256" key="1">
    <source>
        <dbReference type="ARBA" id="ARBA00022837"/>
    </source>
</evidence>
<dbReference type="InterPro" id="IPR018247">
    <property type="entry name" value="EF_Hand_1_Ca_BS"/>
</dbReference>
<evidence type="ECO:0000313" key="4">
    <source>
        <dbReference type="EMBL" id="KAJ6218423.1"/>
    </source>
</evidence>
<dbReference type="Proteomes" id="UP001142055">
    <property type="component" value="Chromosome 3"/>
</dbReference>
<proteinExistence type="predicted"/>
<keyword evidence="5" id="KW-1185">Reference proteome</keyword>
<dbReference type="SUPFAM" id="SSF56300">
    <property type="entry name" value="Metallo-dependent phosphatases"/>
    <property type="match status" value="1"/>
</dbReference>
<evidence type="ECO:0000259" key="3">
    <source>
        <dbReference type="PROSITE" id="PS50222"/>
    </source>
</evidence>
<dbReference type="Gene3D" id="1.10.238.10">
    <property type="entry name" value="EF-hand"/>
    <property type="match status" value="1"/>
</dbReference>
<feature type="transmembrane region" description="Helical" evidence="2">
    <location>
        <begin position="304"/>
        <end position="325"/>
    </location>
</feature>
<gene>
    <name evidence="4" type="ORF">RDWZM_009580</name>
</gene>
<dbReference type="InterPro" id="IPR029052">
    <property type="entry name" value="Metallo-depent_PP-like"/>
</dbReference>
<protein>
    <recommendedName>
        <fullName evidence="3">EF-hand domain-containing protein</fullName>
    </recommendedName>
</protein>
<comment type="caution">
    <text evidence="4">The sequence shown here is derived from an EMBL/GenBank/DDBJ whole genome shotgun (WGS) entry which is preliminary data.</text>
</comment>
<dbReference type="PROSITE" id="PS00018">
    <property type="entry name" value="EF_HAND_1"/>
    <property type="match status" value="1"/>
</dbReference>
<reference evidence="4" key="1">
    <citation type="submission" date="2022-12" db="EMBL/GenBank/DDBJ databases">
        <title>Genome assemblies of Blomia tropicalis.</title>
        <authorList>
            <person name="Cui Y."/>
        </authorList>
    </citation>
    <scope>NUCLEOTIDE SEQUENCE</scope>
    <source>
        <tissue evidence="4">Adult mites</tissue>
    </source>
</reference>
<keyword evidence="2" id="KW-0472">Membrane</keyword>
<sequence length="330" mass="38259">MQRHEIETRSKVIQRYYSAFRIRGKHYLQFTELLLGLAAIDIRTTHADARLKLVFRYYDYDKDGCLNVNEFRRLLGHVMQRPSERVVRSEMTKIGISIVNGKEVIRYEHFKRAVGSHQFRGTSSLCRANVSPFAQITRSLAGRKMYQTINASLKNILANRTFLDKCPSCLELKPYELASNEVLFNPDGLWAKSKQIYSVNVKHNYSVDVTFNHDSVLHFLMGKIRQFNKQKGTPKSFRGLYWNATPIQMKVFMDEVENICHDVGRLVEQEERVLQLPDSTYVIGDIHGNLEDLLTLEQTLWRRFPMLTSNYLFLAILSIVVNGVLKCSSI</sequence>
<keyword evidence="2" id="KW-1133">Transmembrane helix</keyword>
<organism evidence="4 5">
    <name type="scientific">Blomia tropicalis</name>
    <name type="common">Mite</name>
    <dbReference type="NCBI Taxonomy" id="40697"/>
    <lineage>
        <taxon>Eukaryota</taxon>
        <taxon>Metazoa</taxon>
        <taxon>Ecdysozoa</taxon>
        <taxon>Arthropoda</taxon>
        <taxon>Chelicerata</taxon>
        <taxon>Arachnida</taxon>
        <taxon>Acari</taxon>
        <taxon>Acariformes</taxon>
        <taxon>Sarcoptiformes</taxon>
        <taxon>Astigmata</taxon>
        <taxon>Glycyphagoidea</taxon>
        <taxon>Echimyopodidae</taxon>
        <taxon>Blomia</taxon>
    </lineage>
</organism>
<dbReference type="AlphaFoldDB" id="A0A9Q0RJU7"/>
<dbReference type="PROSITE" id="PS50222">
    <property type="entry name" value="EF_HAND_2"/>
    <property type="match status" value="1"/>
</dbReference>
<accession>A0A9Q0RJU7</accession>
<dbReference type="SUPFAM" id="SSF47473">
    <property type="entry name" value="EF-hand"/>
    <property type="match status" value="1"/>
</dbReference>
<evidence type="ECO:0000256" key="2">
    <source>
        <dbReference type="SAM" id="Phobius"/>
    </source>
</evidence>
<dbReference type="GO" id="GO:0005509">
    <property type="term" value="F:calcium ion binding"/>
    <property type="evidence" value="ECO:0007669"/>
    <property type="project" value="InterPro"/>
</dbReference>
<feature type="domain" description="EF-hand" evidence="3">
    <location>
        <begin position="46"/>
        <end position="81"/>
    </location>
</feature>
<dbReference type="Gene3D" id="3.60.21.10">
    <property type="match status" value="1"/>
</dbReference>
<evidence type="ECO:0000313" key="5">
    <source>
        <dbReference type="Proteomes" id="UP001142055"/>
    </source>
</evidence>